<dbReference type="GO" id="GO:0005737">
    <property type="term" value="C:cytoplasm"/>
    <property type="evidence" value="ECO:0007669"/>
    <property type="project" value="TreeGrafter"/>
</dbReference>
<gene>
    <name evidence="2" type="primary">NUDCD2</name>
    <name evidence="2" type="ORF">AWC38_SpisGene11885</name>
</gene>
<sequence>MADHFDEKSGTVPSKTPWGNWAQTIDEVFIEITVPKGTRGREIVCDISPKNIKFSLKGQEIFKGELYGTVLADESTWTLEDNELVRIILMKSSRDAASGWKSLLVNEYSADPWTFNEMEKKLTLERFQKENPGFDFSKADITGNYSGGGPKFPS</sequence>
<dbReference type="GO" id="GO:0006457">
    <property type="term" value="P:protein folding"/>
    <property type="evidence" value="ECO:0007669"/>
    <property type="project" value="TreeGrafter"/>
</dbReference>
<evidence type="ECO:0000313" key="2">
    <source>
        <dbReference type="EMBL" id="PFX23552.1"/>
    </source>
</evidence>
<reference evidence="3" key="1">
    <citation type="journal article" date="2017" name="bioRxiv">
        <title>Comparative analysis of the genomes of Stylophora pistillata and Acropora digitifera provides evidence for extensive differences between species of corals.</title>
        <authorList>
            <person name="Voolstra C.R."/>
            <person name="Li Y."/>
            <person name="Liew Y.J."/>
            <person name="Baumgarten S."/>
            <person name="Zoccola D."/>
            <person name="Flot J.-F."/>
            <person name="Tambutte S."/>
            <person name="Allemand D."/>
            <person name="Aranda M."/>
        </authorList>
    </citation>
    <scope>NUCLEOTIDE SEQUENCE [LARGE SCALE GENOMIC DNA]</scope>
</reference>
<dbReference type="Gene3D" id="2.60.40.790">
    <property type="match status" value="1"/>
</dbReference>
<dbReference type="PANTHER" id="PTHR12356:SF18">
    <property type="entry name" value="NUDC DOMAIN-CONTAINING PROTEIN 2"/>
    <property type="match status" value="1"/>
</dbReference>
<dbReference type="OrthoDB" id="515366at2759"/>
<evidence type="ECO:0000259" key="1">
    <source>
        <dbReference type="PROSITE" id="PS51203"/>
    </source>
</evidence>
<keyword evidence="3" id="KW-1185">Reference proteome</keyword>
<dbReference type="InterPro" id="IPR037898">
    <property type="entry name" value="NudC_fam"/>
</dbReference>
<dbReference type="InterPro" id="IPR007052">
    <property type="entry name" value="CS_dom"/>
</dbReference>
<dbReference type="GO" id="GO:0051082">
    <property type="term" value="F:unfolded protein binding"/>
    <property type="evidence" value="ECO:0007669"/>
    <property type="project" value="TreeGrafter"/>
</dbReference>
<dbReference type="FunFam" id="1.20.5.740:FF:000001">
    <property type="entry name" value="nudC domain-containing protein 2"/>
    <property type="match status" value="1"/>
</dbReference>
<dbReference type="Gene3D" id="1.20.5.740">
    <property type="entry name" value="Single helix bin"/>
    <property type="match status" value="1"/>
</dbReference>
<name>A0A2B4S4V5_STYPI</name>
<dbReference type="SUPFAM" id="SSF49764">
    <property type="entry name" value="HSP20-like chaperones"/>
    <property type="match status" value="1"/>
</dbReference>
<dbReference type="AlphaFoldDB" id="A0A2B4S4V5"/>
<dbReference type="PANTHER" id="PTHR12356">
    <property type="entry name" value="NUCLEAR MOVEMENT PROTEIN NUDC"/>
    <property type="match status" value="1"/>
</dbReference>
<organism evidence="2 3">
    <name type="scientific">Stylophora pistillata</name>
    <name type="common">Smooth cauliflower coral</name>
    <dbReference type="NCBI Taxonomy" id="50429"/>
    <lineage>
        <taxon>Eukaryota</taxon>
        <taxon>Metazoa</taxon>
        <taxon>Cnidaria</taxon>
        <taxon>Anthozoa</taxon>
        <taxon>Hexacorallia</taxon>
        <taxon>Scleractinia</taxon>
        <taxon>Astrocoeniina</taxon>
        <taxon>Pocilloporidae</taxon>
        <taxon>Stylophora</taxon>
    </lineage>
</organism>
<proteinExistence type="predicted"/>
<dbReference type="PROSITE" id="PS51203">
    <property type="entry name" value="CS"/>
    <property type="match status" value="1"/>
</dbReference>
<dbReference type="STRING" id="50429.A0A2B4S4V5"/>
<dbReference type="InterPro" id="IPR008978">
    <property type="entry name" value="HSP20-like_chaperone"/>
</dbReference>
<feature type="domain" description="CS" evidence="1">
    <location>
        <begin position="14"/>
        <end position="104"/>
    </location>
</feature>
<comment type="caution">
    <text evidence="2">The sequence shown here is derived from an EMBL/GenBank/DDBJ whole genome shotgun (WGS) entry which is preliminary data.</text>
</comment>
<dbReference type="Proteomes" id="UP000225706">
    <property type="component" value="Unassembled WGS sequence"/>
</dbReference>
<accession>A0A2B4S4V5</accession>
<dbReference type="EMBL" id="LSMT01000204">
    <property type="protein sequence ID" value="PFX23552.1"/>
    <property type="molecule type" value="Genomic_DNA"/>
</dbReference>
<protein>
    <submittedName>
        <fullName evidence="2">NudC domain-containing protein 2</fullName>
    </submittedName>
</protein>
<evidence type="ECO:0000313" key="3">
    <source>
        <dbReference type="Proteomes" id="UP000225706"/>
    </source>
</evidence>
<dbReference type="Pfam" id="PF04969">
    <property type="entry name" value="CS"/>
    <property type="match status" value="1"/>
</dbReference>